<feature type="compositionally biased region" description="Basic and acidic residues" evidence="1">
    <location>
        <begin position="63"/>
        <end position="76"/>
    </location>
</feature>
<feature type="region of interest" description="Disordered" evidence="1">
    <location>
        <begin position="1"/>
        <end position="112"/>
    </location>
</feature>
<reference evidence="2 3" key="1">
    <citation type="journal article" date="2015" name="Genome Biol. Evol.">
        <title>Phylogenomic analyses indicate that early fungi evolved digesting cell walls of algal ancestors of land plants.</title>
        <authorList>
            <person name="Chang Y."/>
            <person name="Wang S."/>
            <person name="Sekimoto S."/>
            <person name="Aerts A.L."/>
            <person name="Choi C."/>
            <person name="Clum A."/>
            <person name="LaButti K.M."/>
            <person name="Lindquist E.A."/>
            <person name="Yee Ngan C."/>
            <person name="Ohm R.A."/>
            <person name="Salamov A.A."/>
            <person name="Grigoriev I.V."/>
            <person name="Spatafora J.W."/>
            <person name="Berbee M.L."/>
        </authorList>
    </citation>
    <scope>NUCLEOTIDE SEQUENCE [LARGE SCALE GENOMIC DNA]</scope>
    <source>
        <strain evidence="2 3">NRRL 28638</strain>
    </source>
</reference>
<dbReference type="AlphaFoldDB" id="A0A137NTY0"/>
<protein>
    <submittedName>
        <fullName evidence="2">Uncharacterized protein</fullName>
    </submittedName>
</protein>
<dbReference type="EMBL" id="KQ964757">
    <property type="protein sequence ID" value="KXN66181.1"/>
    <property type="molecule type" value="Genomic_DNA"/>
</dbReference>
<organism evidence="2 3">
    <name type="scientific">Conidiobolus coronatus (strain ATCC 28846 / CBS 209.66 / NRRL 28638)</name>
    <name type="common">Delacroixia coronata</name>
    <dbReference type="NCBI Taxonomy" id="796925"/>
    <lineage>
        <taxon>Eukaryota</taxon>
        <taxon>Fungi</taxon>
        <taxon>Fungi incertae sedis</taxon>
        <taxon>Zoopagomycota</taxon>
        <taxon>Entomophthoromycotina</taxon>
        <taxon>Entomophthoromycetes</taxon>
        <taxon>Entomophthorales</taxon>
        <taxon>Ancylistaceae</taxon>
        <taxon>Conidiobolus</taxon>
    </lineage>
</organism>
<evidence type="ECO:0000313" key="2">
    <source>
        <dbReference type="EMBL" id="KXN66181.1"/>
    </source>
</evidence>
<evidence type="ECO:0000313" key="3">
    <source>
        <dbReference type="Proteomes" id="UP000070444"/>
    </source>
</evidence>
<name>A0A137NTY0_CONC2</name>
<dbReference type="Proteomes" id="UP000070444">
    <property type="component" value="Unassembled WGS sequence"/>
</dbReference>
<keyword evidence="3" id="KW-1185">Reference proteome</keyword>
<evidence type="ECO:0000256" key="1">
    <source>
        <dbReference type="SAM" id="MobiDB-lite"/>
    </source>
</evidence>
<sequence>MNSMEKLAGHLPAMKVGGRRRRSHTESSISLVKANLQEKQSMENPNKSHHELDVEWEDDKEPEVDHEKTRREEFLQKMKNTRLNNREPQHNFQRNSSRRNNIQQPMKNMIAI</sequence>
<gene>
    <name evidence="2" type="ORF">CONCODRAFT_87554</name>
</gene>
<feature type="compositionally biased region" description="Polar residues" evidence="1">
    <location>
        <begin position="90"/>
        <end position="106"/>
    </location>
</feature>
<accession>A0A137NTY0</accession>
<proteinExistence type="predicted"/>